<reference evidence="1 2" key="1">
    <citation type="journal article" date="2019" name="Environ. Microbiol.">
        <title>At the nexus of three kingdoms: the genome of the mycorrhizal fungus Gigaspora margarita provides insights into plant, endobacterial and fungal interactions.</title>
        <authorList>
            <person name="Venice F."/>
            <person name="Ghignone S."/>
            <person name="Salvioli di Fossalunga A."/>
            <person name="Amselem J."/>
            <person name="Novero M."/>
            <person name="Xianan X."/>
            <person name="Sedzielewska Toro K."/>
            <person name="Morin E."/>
            <person name="Lipzen A."/>
            <person name="Grigoriev I.V."/>
            <person name="Henrissat B."/>
            <person name="Martin F.M."/>
            <person name="Bonfante P."/>
        </authorList>
    </citation>
    <scope>NUCLEOTIDE SEQUENCE [LARGE SCALE GENOMIC DNA]</scope>
    <source>
        <strain evidence="1 2">BEG34</strain>
    </source>
</reference>
<proteinExistence type="predicted"/>
<dbReference type="EMBL" id="WTPW01001609">
    <property type="protein sequence ID" value="KAF0426251.1"/>
    <property type="molecule type" value="Genomic_DNA"/>
</dbReference>
<sequence>MAIVCLPCIPIIPNVILHKNQLSKKLFFIQNPLVDMASIIQPILSVNNFNRYDDNHAKSQITNMKVLQNEKVEEQKSSPHISLNTMMDPRDKILQIIEFQSS</sequence>
<accession>A0A8H3X6S2</accession>
<evidence type="ECO:0000313" key="2">
    <source>
        <dbReference type="Proteomes" id="UP000439903"/>
    </source>
</evidence>
<organism evidence="1 2">
    <name type="scientific">Gigaspora margarita</name>
    <dbReference type="NCBI Taxonomy" id="4874"/>
    <lineage>
        <taxon>Eukaryota</taxon>
        <taxon>Fungi</taxon>
        <taxon>Fungi incertae sedis</taxon>
        <taxon>Mucoromycota</taxon>
        <taxon>Glomeromycotina</taxon>
        <taxon>Glomeromycetes</taxon>
        <taxon>Diversisporales</taxon>
        <taxon>Gigasporaceae</taxon>
        <taxon>Gigaspora</taxon>
    </lineage>
</organism>
<comment type="caution">
    <text evidence="1">The sequence shown here is derived from an EMBL/GenBank/DDBJ whole genome shotgun (WGS) entry which is preliminary data.</text>
</comment>
<protein>
    <submittedName>
        <fullName evidence="1">Uncharacterized protein</fullName>
    </submittedName>
</protein>
<dbReference type="AlphaFoldDB" id="A0A8H3X6S2"/>
<dbReference type="Proteomes" id="UP000439903">
    <property type="component" value="Unassembled WGS sequence"/>
</dbReference>
<evidence type="ECO:0000313" key="1">
    <source>
        <dbReference type="EMBL" id="KAF0426251.1"/>
    </source>
</evidence>
<name>A0A8H3X6S2_GIGMA</name>
<dbReference type="OrthoDB" id="2391313at2759"/>
<keyword evidence="2" id="KW-1185">Reference proteome</keyword>
<gene>
    <name evidence="1" type="ORF">F8M41_006240</name>
</gene>